<dbReference type="PANTHER" id="PTHR14463">
    <property type="entry name" value="LIPASE MATURATION FACTOR"/>
    <property type="match status" value="1"/>
</dbReference>
<dbReference type="OrthoDB" id="9793230at2"/>
<dbReference type="Proteomes" id="UP000240357">
    <property type="component" value="Unassembled WGS sequence"/>
</dbReference>
<dbReference type="GO" id="GO:0051604">
    <property type="term" value="P:protein maturation"/>
    <property type="evidence" value="ECO:0007669"/>
    <property type="project" value="InterPro"/>
</dbReference>
<feature type="domain" description="Lipase maturation factor 1/2 N-terminal" evidence="8">
    <location>
        <begin position="132"/>
        <end position="291"/>
    </location>
</feature>
<dbReference type="Pfam" id="PF25179">
    <property type="entry name" value="LMF1_C"/>
    <property type="match status" value="1"/>
</dbReference>
<evidence type="ECO:0000256" key="5">
    <source>
        <dbReference type="ARBA" id="ARBA00022989"/>
    </source>
</evidence>
<evidence type="ECO:0000256" key="7">
    <source>
        <dbReference type="SAM" id="Phobius"/>
    </source>
</evidence>
<keyword evidence="4" id="KW-0256">Endoplasmic reticulum</keyword>
<feature type="transmembrane region" description="Helical" evidence="7">
    <location>
        <begin position="97"/>
        <end position="122"/>
    </location>
</feature>
<evidence type="ECO:0000256" key="3">
    <source>
        <dbReference type="ARBA" id="ARBA00022692"/>
    </source>
</evidence>
<name>A0A2T2YJJ1_9BACT</name>
<sequence>MDTESATAPWKPDTAPTYWLTRFVILRMLGVIYAIAFLVAVNQIIPLIGSHGLLPVELYLSRVSTALGSNTAGFLRLPSLFWFWHSDAALLTVVWSGLLLSGVVAAGYANALMLGVLWILYLSVKHVGQEWYGYGWEIQLTETGFLAIFLGPLLDLRPFPKQEPPFPIIVLFRWLIFRIMLGAGLIKIRGDEIWRDATALYYHFETQPIPGPWSRWFHFLPHPVLKIGVWFNHLGELIAPWFVFWPRLARHIAGVVIVLFQLNIMLSGNLSFLNWLTIIPALACFDDGFWARLLPRQLVRKAEIAAVNAVESKPMRITAWVVTALITLLSIQPAVNLLSPSQIMNTSFDPLGLVNTYGAFGTVGKERLNVVFEGTMDQDSTDKAHWKPYIYQGLPVLLDQRPPQIAPYQLRLDWQMWFAAMSSPEEYPWTLHLIWKLLHNDPGVVGLFAHNPFPQQPPRYIRAILYRYTFAEPGNPPGHWWKRERVGIWLPALSTNDPRLTDFLKSYGWLP</sequence>
<dbReference type="PANTHER" id="PTHR14463:SF10">
    <property type="entry name" value="LIPASE MATURATION FACTOR 1"/>
    <property type="match status" value="1"/>
</dbReference>
<accession>A0A2T2YJJ1</accession>
<feature type="transmembrane region" description="Helical" evidence="7">
    <location>
        <begin position="134"/>
        <end position="154"/>
    </location>
</feature>
<evidence type="ECO:0000256" key="6">
    <source>
        <dbReference type="ARBA" id="ARBA00023136"/>
    </source>
</evidence>
<feature type="transmembrane region" description="Helical" evidence="7">
    <location>
        <begin position="315"/>
        <end position="335"/>
    </location>
</feature>
<feature type="transmembrane region" description="Helical" evidence="7">
    <location>
        <begin position="20"/>
        <end position="45"/>
    </location>
</feature>
<comment type="subcellular location">
    <subcellularLocation>
        <location evidence="1">Endoplasmic reticulum membrane</location>
        <topology evidence="1">Multi-pass membrane protein</topology>
    </subcellularLocation>
</comment>
<dbReference type="InterPro" id="IPR009613">
    <property type="entry name" value="LMF"/>
</dbReference>
<protein>
    <submittedName>
        <fullName evidence="10">Membrane protein</fullName>
    </submittedName>
</protein>
<dbReference type="RefSeq" id="WP_106931859.1">
    <property type="nucleotide sequence ID" value="NZ_PYFT01000001.1"/>
</dbReference>
<dbReference type="InterPro" id="IPR057433">
    <property type="entry name" value="LMF1/2_C"/>
</dbReference>
<reference evidence="10 11" key="1">
    <citation type="submission" date="2018-03" db="EMBL/GenBank/DDBJ databases">
        <title>Adhaeribacter sp. HMF7605 Genome sequencing and assembly.</title>
        <authorList>
            <person name="Kang H."/>
            <person name="Kang J."/>
            <person name="Cha I."/>
            <person name="Kim H."/>
            <person name="Joh K."/>
        </authorList>
    </citation>
    <scope>NUCLEOTIDE SEQUENCE [LARGE SCALE GENOMIC DNA]</scope>
    <source>
        <strain evidence="10 11">HMF7605</strain>
    </source>
</reference>
<dbReference type="EMBL" id="PYFT01000001">
    <property type="protein sequence ID" value="PSR55678.1"/>
    <property type="molecule type" value="Genomic_DNA"/>
</dbReference>
<evidence type="ECO:0000259" key="8">
    <source>
        <dbReference type="Pfam" id="PF06762"/>
    </source>
</evidence>
<comment type="similarity">
    <text evidence="2">Belongs to the lipase maturation factor family.</text>
</comment>
<keyword evidence="6 7" id="KW-0472">Membrane</keyword>
<evidence type="ECO:0000256" key="1">
    <source>
        <dbReference type="ARBA" id="ARBA00004477"/>
    </source>
</evidence>
<proteinExistence type="inferred from homology"/>
<keyword evidence="3 7" id="KW-0812">Transmembrane</keyword>
<evidence type="ECO:0000259" key="9">
    <source>
        <dbReference type="Pfam" id="PF25179"/>
    </source>
</evidence>
<comment type="caution">
    <text evidence="10">The sequence shown here is derived from an EMBL/GenBank/DDBJ whole genome shotgun (WGS) entry which is preliminary data.</text>
</comment>
<feature type="domain" description="Lipase maturation factor 1/2 C-terminal" evidence="9">
    <location>
        <begin position="353"/>
        <end position="489"/>
    </location>
</feature>
<evidence type="ECO:0000256" key="4">
    <source>
        <dbReference type="ARBA" id="ARBA00022824"/>
    </source>
</evidence>
<gene>
    <name evidence="10" type="ORF">AHMF7605_20300</name>
</gene>
<evidence type="ECO:0000256" key="2">
    <source>
        <dbReference type="ARBA" id="ARBA00005512"/>
    </source>
</evidence>
<dbReference type="AlphaFoldDB" id="A0A2T2YJJ1"/>
<evidence type="ECO:0000313" key="10">
    <source>
        <dbReference type="EMBL" id="PSR55678.1"/>
    </source>
</evidence>
<feature type="transmembrane region" description="Helical" evidence="7">
    <location>
        <begin position="166"/>
        <end position="186"/>
    </location>
</feature>
<dbReference type="InterPro" id="IPR057434">
    <property type="entry name" value="LMF1/2_N"/>
</dbReference>
<keyword evidence="11" id="KW-1185">Reference proteome</keyword>
<evidence type="ECO:0000313" key="11">
    <source>
        <dbReference type="Proteomes" id="UP000240357"/>
    </source>
</evidence>
<dbReference type="Pfam" id="PF06762">
    <property type="entry name" value="LMF1"/>
    <property type="match status" value="1"/>
</dbReference>
<keyword evidence="5 7" id="KW-1133">Transmembrane helix</keyword>
<organism evidence="10 11">
    <name type="scientific">Adhaeribacter arboris</name>
    <dbReference type="NCBI Taxonomy" id="2072846"/>
    <lineage>
        <taxon>Bacteria</taxon>
        <taxon>Pseudomonadati</taxon>
        <taxon>Bacteroidota</taxon>
        <taxon>Cytophagia</taxon>
        <taxon>Cytophagales</taxon>
        <taxon>Hymenobacteraceae</taxon>
        <taxon>Adhaeribacter</taxon>
    </lineage>
</organism>